<feature type="domain" description="Peptidase M56" evidence="3">
    <location>
        <begin position="140"/>
        <end position="232"/>
    </location>
</feature>
<dbReference type="Pfam" id="PF03544">
    <property type="entry name" value="TonB_C"/>
    <property type="match status" value="1"/>
</dbReference>
<dbReference type="CDD" id="cd07341">
    <property type="entry name" value="M56_BlaR1_MecR1_like"/>
    <property type="match status" value="1"/>
</dbReference>
<feature type="transmembrane region" description="Helical" evidence="1">
    <location>
        <begin position="14"/>
        <end position="34"/>
    </location>
</feature>
<keyword evidence="1" id="KW-0472">Membrane</keyword>
<dbReference type="InterPro" id="IPR051045">
    <property type="entry name" value="TonB-dependent_transducer"/>
</dbReference>
<gene>
    <name evidence="4" type="ORF">EM308_02670</name>
</gene>
<dbReference type="GO" id="GO:0098797">
    <property type="term" value="C:plasma membrane protein complex"/>
    <property type="evidence" value="ECO:0007669"/>
    <property type="project" value="TreeGrafter"/>
</dbReference>
<proteinExistence type="predicted"/>
<dbReference type="Proteomes" id="UP000175968">
    <property type="component" value="Chromosome"/>
</dbReference>
<evidence type="ECO:0000259" key="3">
    <source>
        <dbReference type="Pfam" id="PF05569"/>
    </source>
</evidence>
<keyword evidence="1" id="KW-1133">Transmembrane helix</keyword>
<dbReference type="InterPro" id="IPR008756">
    <property type="entry name" value="Peptidase_M56"/>
</dbReference>
<dbReference type="PANTHER" id="PTHR33446">
    <property type="entry name" value="PROTEIN TONB-RELATED"/>
    <property type="match status" value="1"/>
</dbReference>
<feature type="transmembrane region" description="Helical" evidence="1">
    <location>
        <begin position="67"/>
        <end position="85"/>
    </location>
</feature>
<protein>
    <recommendedName>
        <fullName evidence="6">Regulatory sensor-transducer, BlaR1/MecR1 family protein</fullName>
    </recommendedName>
</protein>
<evidence type="ECO:0000313" key="4">
    <source>
        <dbReference type="EMBL" id="AOW08486.1"/>
    </source>
</evidence>
<name>A0AAC9N4M2_9FLAO</name>
<dbReference type="GO" id="GO:0055085">
    <property type="term" value="P:transmembrane transport"/>
    <property type="evidence" value="ECO:0007669"/>
    <property type="project" value="InterPro"/>
</dbReference>
<dbReference type="PANTHER" id="PTHR33446:SF2">
    <property type="entry name" value="PROTEIN TONB"/>
    <property type="match status" value="1"/>
</dbReference>
<dbReference type="Pfam" id="PF05569">
    <property type="entry name" value="Peptidase_M56"/>
    <property type="match status" value="1"/>
</dbReference>
<sequence length="555" mass="64789">MVLEKEKMHQFNRFYLLFSLLFSFAIPFITIEIIEETIVPIQQTYSYVALENLKVVEVKETIDYKPIILWSIYGLITSILLFRYLRNILRIISNIKSSTIIEYKNSKLVLLEEETPPHTFLNCIFLNKTDYENRKIEEELYTHELIHVTQKHTLDVLFIEALKTVFWFNPLFIFYKKAIQLNHEFLADEKVVNSYDNVPFYQNLLLAHANKKPTFALTSNLNYSVTKKRFIMMTKTVSKTKTFLYKITLLPLFSGLIYFMCVESVAQEKPITPSKSTTQPEKKITQPVSSKDKLRDEYYAGVQIIINDCNKKTLINKKYEELTLEEKNRFLFYVPSPKISKNPTEKEFNSWKNEKDFAIWLDGKNIPNSELDKYTTKDIAYFAGSFVYKNARTKKHPQLHQYSLYTKEYFDKNLKDSHLKFYGKELRMTLMGKKQDKAQPDKTKTINIQENEIYSLSAVNEKPNFFGGIEKFYEFVGKNYKAPSQPNLKGKVYITFVVEKDGGLSDIRVVKDAGYGTGEEAVRVLKLSPKWIPGKINGNPVRVLYSLPITIQSAN</sequence>
<evidence type="ECO:0000259" key="2">
    <source>
        <dbReference type="Pfam" id="PF03544"/>
    </source>
</evidence>
<feature type="domain" description="TonB C-terminal" evidence="2">
    <location>
        <begin position="487"/>
        <end position="549"/>
    </location>
</feature>
<evidence type="ECO:0008006" key="6">
    <source>
        <dbReference type="Google" id="ProtNLM"/>
    </source>
</evidence>
<dbReference type="KEGG" id="fgl:EM308_02670"/>
<keyword evidence="1" id="KW-0812">Transmembrane</keyword>
<evidence type="ECO:0000313" key="5">
    <source>
        <dbReference type="Proteomes" id="UP000175968"/>
    </source>
</evidence>
<dbReference type="Gene3D" id="3.30.1150.10">
    <property type="match status" value="1"/>
</dbReference>
<dbReference type="EMBL" id="CP017479">
    <property type="protein sequence ID" value="AOW08486.1"/>
    <property type="molecule type" value="Genomic_DNA"/>
</dbReference>
<accession>A0AAC9N4M2</accession>
<dbReference type="InterPro" id="IPR037682">
    <property type="entry name" value="TonB_C"/>
</dbReference>
<keyword evidence="5" id="KW-1185">Reference proteome</keyword>
<feature type="transmembrane region" description="Helical" evidence="1">
    <location>
        <begin position="243"/>
        <end position="260"/>
    </location>
</feature>
<organism evidence="4 5">
    <name type="scientific">Flavobacterium gilvum</name>
    <dbReference type="NCBI Taxonomy" id="1492737"/>
    <lineage>
        <taxon>Bacteria</taxon>
        <taxon>Pseudomonadati</taxon>
        <taxon>Bacteroidota</taxon>
        <taxon>Flavobacteriia</taxon>
        <taxon>Flavobacteriales</taxon>
        <taxon>Flavobacteriaceae</taxon>
        <taxon>Flavobacterium</taxon>
    </lineage>
</organism>
<evidence type="ECO:0000256" key="1">
    <source>
        <dbReference type="SAM" id="Phobius"/>
    </source>
</evidence>
<dbReference type="AlphaFoldDB" id="A0AAC9N4M2"/>
<reference evidence="4 5" key="1">
    <citation type="submission" date="2016-10" db="EMBL/GenBank/DDBJ databases">
        <title>Flavobacterium gilvum sp. nov., isolated from stream water.</title>
        <authorList>
            <person name="Shin S.-K."/>
            <person name="Cho Y.-J."/>
            <person name="Yi H."/>
        </authorList>
    </citation>
    <scope>NUCLEOTIDE SEQUENCE [LARGE SCALE GENOMIC DNA]</scope>
    <source>
        <strain evidence="4 5">EM1308</strain>
    </source>
</reference>
<dbReference type="SUPFAM" id="SSF74653">
    <property type="entry name" value="TolA/TonB C-terminal domain"/>
    <property type="match status" value="1"/>
</dbReference>
<dbReference type="GO" id="GO:0031992">
    <property type="term" value="F:energy transducer activity"/>
    <property type="evidence" value="ECO:0007669"/>
    <property type="project" value="TreeGrafter"/>
</dbReference>